<dbReference type="Gene3D" id="3.40.50.300">
    <property type="entry name" value="P-loop containing nucleotide triphosphate hydrolases"/>
    <property type="match status" value="1"/>
</dbReference>
<dbReference type="InterPro" id="IPR003724">
    <property type="entry name" value="CblAdoTrfase_CobA"/>
</dbReference>
<organism evidence="10 11">
    <name type="scientific">Kiritimatiella glycovorans</name>
    <dbReference type="NCBI Taxonomy" id="1307763"/>
    <lineage>
        <taxon>Bacteria</taxon>
        <taxon>Pseudomonadati</taxon>
        <taxon>Kiritimatiellota</taxon>
        <taxon>Kiritimatiellia</taxon>
        <taxon>Kiritimatiellales</taxon>
        <taxon>Kiritimatiellaceae</taxon>
        <taxon>Kiritimatiella</taxon>
    </lineage>
</organism>
<dbReference type="GO" id="GO:0009236">
    <property type="term" value="P:cobalamin biosynthetic process"/>
    <property type="evidence" value="ECO:0007669"/>
    <property type="project" value="InterPro"/>
</dbReference>
<dbReference type="Proteomes" id="UP000035268">
    <property type="component" value="Chromosome"/>
</dbReference>
<comment type="function">
    <text evidence="4">Required for both de novo synthesis of the corrin ring for the assimilation of exogenous corrinoids. Participates in the adenosylation of a variety of incomplete and complete corrinoids.</text>
</comment>
<evidence type="ECO:0000256" key="7">
    <source>
        <dbReference type="ARBA" id="ARBA00033354"/>
    </source>
</evidence>
<accession>A0A0G3EDH6</accession>
<dbReference type="EC" id="2.5.1.17" evidence="3"/>
<dbReference type="KEGG" id="vbl:L21SP4_01116"/>
<evidence type="ECO:0000313" key="10">
    <source>
        <dbReference type="EMBL" id="AKJ64368.1"/>
    </source>
</evidence>
<evidence type="ECO:0000256" key="8">
    <source>
        <dbReference type="ARBA" id="ARBA00048555"/>
    </source>
</evidence>
<comment type="catalytic activity">
    <reaction evidence="8">
        <text>2 cob(II)yrinate a,c diamide + reduced [electron-transfer flavoprotein] + 2 ATP = 2 adenosylcob(III)yrinate a,c-diamide + 2 triphosphate + oxidized [electron-transfer flavoprotein] + 3 H(+)</text>
        <dbReference type="Rhea" id="RHEA:11528"/>
        <dbReference type="Rhea" id="RHEA-COMP:10685"/>
        <dbReference type="Rhea" id="RHEA-COMP:10686"/>
        <dbReference type="ChEBI" id="CHEBI:15378"/>
        <dbReference type="ChEBI" id="CHEBI:18036"/>
        <dbReference type="ChEBI" id="CHEBI:30616"/>
        <dbReference type="ChEBI" id="CHEBI:57692"/>
        <dbReference type="ChEBI" id="CHEBI:58307"/>
        <dbReference type="ChEBI" id="CHEBI:58503"/>
        <dbReference type="ChEBI" id="CHEBI:58537"/>
        <dbReference type="EC" id="2.5.1.17"/>
    </reaction>
</comment>
<comment type="catalytic activity">
    <reaction evidence="9">
        <text>2 cob(II)alamin + reduced [electron-transfer flavoprotein] + 2 ATP = 2 adenosylcob(III)alamin + 2 triphosphate + oxidized [electron-transfer flavoprotein] + 3 H(+)</text>
        <dbReference type="Rhea" id="RHEA:28671"/>
        <dbReference type="Rhea" id="RHEA-COMP:10685"/>
        <dbReference type="Rhea" id="RHEA-COMP:10686"/>
        <dbReference type="ChEBI" id="CHEBI:15378"/>
        <dbReference type="ChEBI" id="CHEBI:16304"/>
        <dbReference type="ChEBI" id="CHEBI:18036"/>
        <dbReference type="ChEBI" id="CHEBI:18408"/>
        <dbReference type="ChEBI" id="CHEBI:30616"/>
        <dbReference type="ChEBI" id="CHEBI:57692"/>
        <dbReference type="ChEBI" id="CHEBI:58307"/>
        <dbReference type="EC" id="2.5.1.17"/>
    </reaction>
</comment>
<dbReference type="InterPro" id="IPR027417">
    <property type="entry name" value="P-loop_NTPase"/>
</dbReference>
<keyword evidence="10" id="KW-0808">Transferase</keyword>
<protein>
    <recommendedName>
        <fullName evidence="3">corrinoid adenosyltransferase</fullName>
        <ecNumber evidence="3">2.5.1.17</ecNumber>
    </recommendedName>
    <alternativeName>
        <fullName evidence="5">Cob(II)alamin adenosyltransferase</fullName>
    </alternativeName>
    <alternativeName>
        <fullName evidence="7">Cob(II)yrinic acid a,c-diamide adenosyltransferase</fullName>
    </alternativeName>
    <alternativeName>
        <fullName evidence="6">Cobinamide/cobalamin adenosyltransferase</fullName>
    </alternativeName>
</protein>
<dbReference type="PANTHER" id="PTHR46638:SF1">
    <property type="entry name" value="CORRINOID ADENOSYLTRANSFERASE"/>
    <property type="match status" value="1"/>
</dbReference>
<dbReference type="Pfam" id="PF02572">
    <property type="entry name" value="CobA_CobO_BtuR"/>
    <property type="match status" value="1"/>
</dbReference>
<dbReference type="EMBL" id="CP010904">
    <property type="protein sequence ID" value="AKJ64368.1"/>
    <property type="molecule type" value="Genomic_DNA"/>
</dbReference>
<evidence type="ECO:0000313" key="11">
    <source>
        <dbReference type="Proteomes" id="UP000035268"/>
    </source>
</evidence>
<evidence type="ECO:0000256" key="6">
    <source>
        <dbReference type="ARBA" id="ARBA00033334"/>
    </source>
</evidence>
<name>A0A0G3EDH6_9BACT</name>
<dbReference type="PANTHER" id="PTHR46638">
    <property type="entry name" value="CORRINOID ADENOSYLTRANSFERASE"/>
    <property type="match status" value="1"/>
</dbReference>
<dbReference type="GO" id="GO:0008817">
    <property type="term" value="F:corrinoid adenosyltransferase activity"/>
    <property type="evidence" value="ECO:0007669"/>
    <property type="project" value="UniProtKB-EC"/>
</dbReference>
<dbReference type="AlphaFoldDB" id="A0A0G3EDH6"/>
<evidence type="ECO:0000256" key="3">
    <source>
        <dbReference type="ARBA" id="ARBA00012454"/>
    </source>
</evidence>
<evidence type="ECO:0000256" key="4">
    <source>
        <dbReference type="ARBA" id="ARBA00024929"/>
    </source>
</evidence>
<dbReference type="SUPFAM" id="SSF52540">
    <property type="entry name" value="P-loop containing nucleoside triphosphate hydrolases"/>
    <property type="match status" value="1"/>
</dbReference>
<evidence type="ECO:0000256" key="1">
    <source>
        <dbReference type="ARBA" id="ARBA00005121"/>
    </source>
</evidence>
<dbReference type="STRING" id="1307763.L21SP4_01116"/>
<sequence length="175" mass="19208">MNADWSGRVQVYTGRGKGKTTAALGLALRAAGWGLPVYIGQFLKQHNGGEHRALNRNELPVTLECFGTGRFVTGAPDRRELEAAAEGVRRCTDVLRRAQHRLVVLDEILGAIEAGVVEEDTVTRWIDERPASVELVLTGRTAPQSILERADLVSEVTCTRHYFDAGVPARCGIEW</sequence>
<comment type="similarity">
    <text evidence="2">Belongs to the Cob(I)alamin adenosyltransferase family.</text>
</comment>
<evidence type="ECO:0000256" key="2">
    <source>
        <dbReference type="ARBA" id="ARBA00007487"/>
    </source>
</evidence>
<evidence type="ECO:0000256" key="5">
    <source>
        <dbReference type="ARBA" id="ARBA00031529"/>
    </source>
</evidence>
<dbReference type="OrthoDB" id="9810309at2"/>
<proteinExistence type="inferred from homology"/>
<comment type="pathway">
    <text evidence="1">Cofactor biosynthesis; adenosylcobalamin biosynthesis; adenosylcobalamin from cob(II)yrinate a,c-diamide: step 2/7.</text>
</comment>
<keyword evidence="11" id="KW-1185">Reference proteome</keyword>
<reference evidence="10 11" key="2">
    <citation type="journal article" date="2016" name="ISME J.">
        <title>Characterization of the first cultured representative of Verrucomicrobia subdivision 5 indicates the proposal of a novel phylum.</title>
        <authorList>
            <person name="Spring S."/>
            <person name="Bunk B."/>
            <person name="Sproer C."/>
            <person name="Schumann P."/>
            <person name="Rohde M."/>
            <person name="Tindall B.J."/>
            <person name="Klenk H.P."/>
        </authorList>
    </citation>
    <scope>NUCLEOTIDE SEQUENCE [LARGE SCALE GENOMIC DNA]</scope>
    <source>
        <strain evidence="10 11">L21-Fru-AB</strain>
    </source>
</reference>
<gene>
    <name evidence="10" type="primary">cobO</name>
    <name evidence="10" type="ORF">L21SP4_01116</name>
</gene>
<evidence type="ECO:0000256" key="9">
    <source>
        <dbReference type="ARBA" id="ARBA00048692"/>
    </source>
</evidence>
<dbReference type="GO" id="GO:0005524">
    <property type="term" value="F:ATP binding"/>
    <property type="evidence" value="ECO:0007669"/>
    <property type="project" value="InterPro"/>
</dbReference>
<reference evidence="11" key="1">
    <citation type="submission" date="2015-02" db="EMBL/GenBank/DDBJ databases">
        <title>Description and complete genome sequence of the first cultured representative of the subdivision 5 of the Verrucomicrobia phylum.</title>
        <authorList>
            <person name="Spring S."/>
            <person name="Bunk B."/>
            <person name="Sproer C."/>
            <person name="Klenk H.-P."/>
        </authorList>
    </citation>
    <scope>NUCLEOTIDE SEQUENCE [LARGE SCALE GENOMIC DNA]</scope>
    <source>
        <strain evidence="11">L21-Fru-AB</strain>
    </source>
</reference>
<dbReference type="PIRSF" id="PIRSF015617">
    <property type="entry name" value="Adensltrnsf_CobA"/>
    <property type="match status" value="1"/>
</dbReference>